<dbReference type="Pfam" id="PF00353">
    <property type="entry name" value="HemolysinCabind"/>
    <property type="match status" value="11"/>
</dbReference>
<dbReference type="InterPro" id="IPR015919">
    <property type="entry name" value="Cadherin-like_sf"/>
</dbReference>
<evidence type="ECO:0000256" key="7">
    <source>
        <dbReference type="ARBA" id="ARBA00023136"/>
    </source>
</evidence>
<sequence>MAVFTILTALGLAPMNIFPSTEIVEGTATATEKSYSFSVNGAPRKIVVTGTDGGGGTITTIQVVRLYDADGTTVLAEFTGIDDVALTDFEEAWLSDTATPNDVLALLLGGGSILNGGDGDDRFVGGAGDDTINGYSDLTTIDYVDYSHRETAIFVDLADGDSEDDRGIVSIGEETDTLIGIGGIYATAHADRLTGDIRDNEFWAGLGSDTIIGGGGSDMIAYNGPETRTKGIVVEFTSEQAGEVAGEDGETDTFSEIETVYGTQFGDRFVGAEGYQRFRGFAGNDTFDGGDGEDEVDYRNDTRQIDGTGIRVDLSNVEDDGFVLVQSVNGDTDKLKSIEFIRGSRDNDTITGSSTSNRLRGDAGDDHLVGLDGGDTLNGGAGWDTLDGGDGNDILIGGVGEGTDEDTFIASAGDDTIYGGEVMEDDDPDTDWNDLSYQNELFASIEVTFASDDRYGIGTVVKKDGSGEITGTDQFFNIHAVRGTTGGDTFTGAESPVAQRFVGYAGDDVFDGTDGINEIDYRADYRVAPVQLKKGMTIDLRGGDTVTVTDLFGAQDTLTKIERIRGTETDDRIYGNDLDNRLRGDNGNDVLTGDAGNDTLNGSAGWDTLDGGDGNDILIGGVGASTDEDYFVGSLGNDVIYGGDVEQNDNPNTDWNDLSYSSGTFSGIEVTFTSGDLYGAGTVVKKDGSENVGVDHFFNIHAVRGTAGADTFTGAASAVPQRFIGLSGADIFDGTNGINEVDYRADYRTALANLKKGMTIDLRGGDTVTVTDLFGATDTLTKIERIRGTETDDKIYGNELDNRLRGDNGNDLLSGAAGDDMLEGGSGIDTAVYSGSRSNYHVTNNGTTLTITDERAGGEGTDTVIDIEVFNFGGSVLNLAEVINHGSAINLAGGMVLENSKTGDDVGTLSVANPDAKSTHSYTLINDAGGRFQLASDNKTIEVKNGLLLDYEQSMTHTVVVRATDQFGKSVDQTLTIVLQDVAKETTTGTSGGDTVSGGSNTDNLSGGAGNDSLNGGGGKDKINGGTGNDRIVGGSGQDSLTGGSGKDVFAFANKDTGTSKATADYITDFTGKGGDKIDLKLIDADTKKKGDQAFSFIGTKEFTKAGQVRYEKAGKDTYVYLNTDSDKAAEGVIKLKGAIDLQKGWFVL</sequence>
<dbReference type="PROSITE" id="PS00330">
    <property type="entry name" value="HEMOLYSIN_CALCIUM"/>
    <property type="match status" value="7"/>
</dbReference>
<dbReference type="PRINTS" id="PR01488">
    <property type="entry name" value="RTXTOXINA"/>
</dbReference>
<dbReference type="Proteomes" id="UP000611708">
    <property type="component" value="Unassembled WGS sequence"/>
</dbReference>
<evidence type="ECO:0000256" key="5">
    <source>
        <dbReference type="ARBA" id="ARBA00022737"/>
    </source>
</evidence>
<dbReference type="RefSeq" id="WP_196265264.1">
    <property type="nucleotide sequence ID" value="NZ_JADQDN010000013.1"/>
</dbReference>
<dbReference type="CDD" id="cd11304">
    <property type="entry name" value="Cadherin_repeat"/>
    <property type="match status" value="1"/>
</dbReference>
<feature type="domain" description="Cadherin" evidence="9">
    <location>
        <begin position="896"/>
        <end position="989"/>
    </location>
</feature>
<dbReference type="InterPro" id="IPR002126">
    <property type="entry name" value="Cadherin-like_dom"/>
</dbReference>
<dbReference type="Pfam" id="PF00028">
    <property type="entry name" value="Cadherin"/>
    <property type="match status" value="1"/>
</dbReference>
<keyword evidence="4" id="KW-0800">Toxin</keyword>
<keyword evidence="11" id="KW-1185">Reference proteome</keyword>
<dbReference type="InterPro" id="IPR001343">
    <property type="entry name" value="Hemolysn_Ca-bd"/>
</dbReference>
<evidence type="ECO:0000313" key="10">
    <source>
        <dbReference type="EMBL" id="MBF9197912.1"/>
    </source>
</evidence>
<keyword evidence="7" id="KW-0472">Membrane</keyword>
<gene>
    <name evidence="10" type="ORF">I2H36_17905</name>
</gene>
<dbReference type="Gene3D" id="2.150.10.10">
    <property type="entry name" value="Serralysin-like metalloprotease, C-terminal"/>
    <property type="match status" value="5"/>
</dbReference>
<evidence type="ECO:0000313" key="11">
    <source>
        <dbReference type="Proteomes" id="UP000611708"/>
    </source>
</evidence>
<evidence type="ECO:0000256" key="8">
    <source>
        <dbReference type="SAM" id="MobiDB-lite"/>
    </source>
</evidence>
<dbReference type="PROSITE" id="PS50268">
    <property type="entry name" value="CADHERIN_2"/>
    <property type="match status" value="1"/>
</dbReference>
<keyword evidence="3" id="KW-0964">Secreted</keyword>
<feature type="region of interest" description="Disordered" evidence="8">
    <location>
        <begin position="986"/>
        <end position="1042"/>
    </location>
</feature>
<evidence type="ECO:0000256" key="4">
    <source>
        <dbReference type="ARBA" id="ARBA00022656"/>
    </source>
</evidence>
<name>A0ABS0HXM4_9HYPH</name>
<dbReference type="PRINTS" id="PR00313">
    <property type="entry name" value="CABNDNGRPT"/>
</dbReference>
<evidence type="ECO:0000256" key="6">
    <source>
        <dbReference type="ARBA" id="ARBA00023026"/>
    </source>
</evidence>
<comment type="subcellular location">
    <subcellularLocation>
        <location evidence="1">Membrane</location>
    </subcellularLocation>
    <subcellularLocation>
        <location evidence="2">Secreted</location>
    </subcellularLocation>
</comment>
<evidence type="ECO:0000256" key="3">
    <source>
        <dbReference type="ARBA" id="ARBA00022525"/>
    </source>
</evidence>
<dbReference type="EMBL" id="JADQDN010000013">
    <property type="protein sequence ID" value="MBF9197912.1"/>
    <property type="molecule type" value="Genomic_DNA"/>
</dbReference>
<evidence type="ECO:0000259" key="9">
    <source>
        <dbReference type="PROSITE" id="PS50268"/>
    </source>
</evidence>
<dbReference type="InterPro" id="IPR011049">
    <property type="entry name" value="Serralysin-like_metalloprot_C"/>
</dbReference>
<dbReference type="PANTHER" id="PTHR38340:SF1">
    <property type="entry name" value="S-LAYER PROTEIN"/>
    <property type="match status" value="1"/>
</dbReference>
<dbReference type="InterPro" id="IPR003995">
    <property type="entry name" value="RTX_toxin_determinant-A"/>
</dbReference>
<dbReference type="InterPro" id="IPR050557">
    <property type="entry name" value="RTX_toxin/Mannuronan_C5-epim"/>
</dbReference>
<accession>A0ABS0HXM4</accession>
<keyword evidence="5" id="KW-0677">Repeat</keyword>
<comment type="caution">
    <text evidence="10">The sequence shown here is derived from an EMBL/GenBank/DDBJ whole genome shotgun (WGS) entry which is preliminary data.</text>
</comment>
<proteinExistence type="predicted"/>
<dbReference type="PANTHER" id="PTHR38340">
    <property type="entry name" value="S-LAYER PROTEIN"/>
    <property type="match status" value="1"/>
</dbReference>
<evidence type="ECO:0000256" key="1">
    <source>
        <dbReference type="ARBA" id="ARBA00004370"/>
    </source>
</evidence>
<dbReference type="SUPFAM" id="SSF49313">
    <property type="entry name" value="Cadherin-like"/>
    <property type="match status" value="1"/>
</dbReference>
<feature type="compositionally biased region" description="Gly residues" evidence="8">
    <location>
        <begin position="1007"/>
        <end position="1018"/>
    </location>
</feature>
<keyword evidence="6" id="KW-0843">Virulence</keyword>
<evidence type="ECO:0000256" key="2">
    <source>
        <dbReference type="ARBA" id="ARBA00004613"/>
    </source>
</evidence>
<organism evidence="10 11">
    <name type="scientific">Microvirga terrestris</name>
    <dbReference type="NCBI Taxonomy" id="2791024"/>
    <lineage>
        <taxon>Bacteria</taxon>
        <taxon>Pseudomonadati</taxon>
        <taxon>Pseudomonadota</taxon>
        <taxon>Alphaproteobacteria</taxon>
        <taxon>Hyphomicrobiales</taxon>
        <taxon>Methylobacteriaceae</taxon>
        <taxon>Microvirga</taxon>
    </lineage>
</organism>
<protein>
    <submittedName>
        <fullName evidence="10">Cadherin domain-containing protein</fullName>
    </submittedName>
</protein>
<dbReference type="SUPFAM" id="SSF51120">
    <property type="entry name" value="beta-Roll"/>
    <property type="match status" value="5"/>
</dbReference>
<dbReference type="InterPro" id="IPR018511">
    <property type="entry name" value="Hemolysin-typ_Ca-bd_CS"/>
</dbReference>
<reference evidence="10 11" key="1">
    <citation type="submission" date="2020-11" db="EMBL/GenBank/DDBJ databases">
        <authorList>
            <person name="Kim M.K."/>
        </authorList>
    </citation>
    <scope>NUCLEOTIDE SEQUENCE [LARGE SCALE GENOMIC DNA]</scope>
    <source>
        <strain evidence="10 11">BT290</strain>
    </source>
</reference>